<dbReference type="EMBL" id="AP015030">
    <property type="protein sequence ID" value="BAW26677.1"/>
    <property type="molecule type" value="Genomic_DNA"/>
</dbReference>
<evidence type="ECO:0000313" key="2">
    <source>
        <dbReference type="Proteomes" id="UP000218731"/>
    </source>
</evidence>
<reference evidence="1 2" key="1">
    <citation type="submission" date="2015-11" db="EMBL/GenBank/DDBJ databases">
        <title>Complete genome sequencing of a biphenyl-degrading bacterium, Pseudomonas putida KF715 (=NBRC110667).</title>
        <authorList>
            <person name="Suenaga H."/>
            <person name="Fujihara N."/>
            <person name="Watanabe T."/>
            <person name="Hirose J."/>
            <person name="Kimura N."/>
            <person name="Yamazoe A."/>
            <person name="Hosoyama A."/>
            <person name="Shimodaira J."/>
            <person name="Furukawa K."/>
        </authorList>
    </citation>
    <scope>NUCLEOTIDE SEQUENCE [LARGE SCALE GENOMIC DNA]</scope>
    <source>
        <strain evidence="1 2">KF715</strain>
        <plasmid evidence="2">Plasmid pkf715a dna</plasmid>
    </source>
</reference>
<organism evidence="1 2">
    <name type="scientific">Pseudomonas putida</name>
    <name type="common">Arthrobacter siderocapsulatus</name>
    <dbReference type="NCBI Taxonomy" id="303"/>
    <lineage>
        <taxon>Bacteria</taxon>
        <taxon>Pseudomonadati</taxon>
        <taxon>Pseudomonadota</taxon>
        <taxon>Gammaproteobacteria</taxon>
        <taxon>Pseudomonadales</taxon>
        <taxon>Pseudomonadaceae</taxon>
        <taxon>Pseudomonas</taxon>
    </lineage>
</organism>
<keyword evidence="1" id="KW-0614">Plasmid</keyword>
<accession>A0A1L7NML1</accession>
<gene>
    <name evidence="1" type="ORF">KF715C_pA1720</name>
</gene>
<dbReference type="RefSeq" id="WP_042920961.1">
    <property type="nucleotide sequence ID" value="NZ_AP015030.1"/>
</dbReference>
<name>A0A1L7NML1_PSEPU</name>
<dbReference type="AlphaFoldDB" id="A0A1L7NML1"/>
<geneLocation type="plasmid" evidence="2">
    <name>pkf715a dna</name>
</geneLocation>
<protein>
    <submittedName>
        <fullName evidence="1">Uncharacterized protein</fullName>
    </submittedName>
</protein>
<proteinExistence type="predicted"/>
<evidence type="ECO:0000313" key="1">
    <source>
        <dbReference type="EMBL" id="BAW26677.1"/>
    </source>
</evidence>
<sequence>MITTNTRTKDPEDVGLLFHSILRYGEANSERLDLSIIAIGYATLMRHADQAAQALAELHEDEGPEWDGCVWLERLEDTEHGSLAQMLYAEAPDVRGAVKRWLDALR</sequence>
<dbReference type="Proteomes" id="UP000218731">
    <property type="component" value="Plasmid pKF715A"/>
</dbReference>